<accession>A0AC61RWH7</accession>
<organism evidence="1 2">
    <name type="scientific">Petralouisia muris</name>
    <dbReference type="NCBI Taxonomy" id="3032872"/>
    <lineage>
        <taxon>Bacteria</taxon>
        <taxon>Bacillati</taxon>
        <taxon>Bacillota</taxon>
        <taxon>Clostridia</taxon>
        <taxon>Lachnospirales</taxon>
        <taxon>Lachnospiraceae</taxon>
        <taxon>Petralouisia</taxon>
    </lineage>
</organism>
<evidence type="ECO:0000313" key="2">
    <source>
        <dbReference type="Proteomes" id="UP000304953"/>
    </source>
</evidence>
<proteinExistence type="predicted"/>
<reference evidence="1" key="1">
    <citation type="submission" date="2019-04" db="EMBL/GenBank/DDBJ databases">
        <title>Microbes associate with the intestines of laboratory mice.</title>
        <authorList>
            <person name="Navarre W."/>
            <person name="Wong E."/>
            <person name="Huang K."/>
            <person name="Tropini C."/>
            <person name="Ng K."/>
            <person name="Yu B."/>
        </authorList>
    </citation>
    <scope>NUCLEOTIDE SEQUENCE</scope>
    <source>
        <strain evidence="1">NM01_1-7b</strain>
    </source>
</reference>
<evidence type="ECO:0000313" key="1">
    <source>
        <dbReference type="EMBL" id="TGY96245.1"/>
    </source>
</evidence>
<gene>
    <name evidence="1" type="ORF">E5329_10370</name>
</gene>
<name>A0AC61RWH7_9FIRM</name>
<sequence>MIFESHAHYDDRRFDSDRKELLSAMQEQGIETIVNVSSDLEGAKKTIALTEEYDFIYGAVGIHPSDISDLNEEVYEWLQEKSRLPKTVAIGEIGLDYYWDKDEEVKRSQRYWFCRQMELAREEGLPVIIHSRDAAKDTLKLVQGIHGDEIPGVIHCFSYSLEMAEEYIKMGYYIGIGGVVTFKNARKLKEVAAQIPLERILLETDCPYLAPEPERGRRNTSLNLPYVAKEIAELRGITQEAVEEAARENARRLFQKIK</sequence>
<dbReference type="EMBL" id="SRYA01000018">
    <property type="protein sequence ID" value="TGY96245.1"/>
    <property type="molecule type" value="Genomic_DNA"/>
</dbReference>
<dbReference type="Proteomes" id="UP000304953">
    <property type="component" value="Unassembled WGS sequence"/>
</dbReference>
<protein>
    <submittedName>
        <fullName evidence="1">TatD family deoxyribonuclease</fullName>
    </submittedName>
</protein>
<comment type="caution">
    <text evidence="1">The sequence shown here is derived from an EMBL/GenBank/DDBJ whole genome shotgun (WGS) entry which is preliminary data.</text>
</comment>
<keyword evidence="2" id="KW-1185">Reference proteome</keyword>